<keyword evidence="6" id="KW-0804">Transcription</keyword>
<dbReference type="EMBL" id="UINC01017632">
    <property type="protein sequence ID" value="SVA73339.1"/>
    <property type="molecule type" value="Genomic_DNA"/>
</dbReference>
<protein>
    <recommendedName>
        <fullName evidence="8">Ferric uptake regulation protein</fullName>
    </recommendedName>
</protein>
<comment type="similarity">
    <text evidence="1">Belongs to the Fur family.</text>
</comment>
<keyword evidence="4" id="KW-0805">Transcription regulation</keyword>
<organism evidence="7">
    <name type="scientific">marine metagenome</name>
    <dbReference type="NCBI Taxonomy" id="408172"/>
    <lineage>
        <taxon>unclassified sequences</taxon>
        <taxon>metagenomes</taxon>
        <taxon>ecological metagenomes</taxon>
    </lineage>
</organism>
<evidence type="ECO:0000256" key="3">
    <source>
        <dbReference type="ARBA" id="ARBA00022833"/>
    </source>
</evidence>
<dbReference type="AlphaFoldDB" id="A0A381Y8E6"/>
<accession>A0A381Y8E6</accession>
<keyword evidence="3" id="KW-0862">Zinc</keyword>
<dbReference type="PANTHER" id="PTHR33202:SF7">
    <property type="entry name" value="FERRIC UPTAKE REGULATION PROTEIN"/>
    <property type="match status" value="1"/>
</dbReference>
<evidence type="ECO:0000256" key="5">
    <source>
        <dbReference type="ARBA" id="ARBA00023125"/>
    </source>
</evidence>
<dbReference type="GO" id="GO:0045892">
    <property type="term" value="P:negative regulation of DNA-templated transcription"/>
    <property type="evidence" value="ECO:0007669"/>
    <property type="project" value="TreeGrafter"/>
</dbReference>
<dbReference type="Gene3D" id="1.10.10.10">
    <property type="entry name" value="Winged helix-like DNA-binding domain superfamily/Winged helix DNA-binding domain"/>
    <property type="match status" value="1"/>
</dbReference>
<evidence type="ECO:0000313" key="7">
    <source>
        <dbReference type="EMBL" id="SVA73339.1"/>
    </source>
</evidence>
<dbReference type="Gene3D" id="3.30.1490.190">
    <property type="match status" value="1"/>
</dbReference>
<reference evidence="7" key="1">
    <citation type="submission" date="2018-05" db="EMBL/GenBank/DDBJ databases">
        <authorList>
            <person name="Lanie J.A."/>
            <person name="Ng W.-L."/>
            <person name="Kazmierczak K.M."/>
            <person name="Andrzejewski T.M."/>
            <person name="Davidsen T.M."/>
            <person name="Wayne K.J."/>
            <person name="Tettelin H."/>
            <person name="Glass J.I."/>
            <person name="Rusch D."/>
            <person name="Podicherti R."/>
            <person name="Tsui H.-C.T."/>
            <person name="Winkler M.E."/>
        </authorList>
    </citation>
    <scope>NUCLEOTIDE SEQUENCE</scope>
</reference>
<dbReference type="Pfam" id="PF01475">
    <property type="entry name" value="FUR"/>
    <property type="match status" value="1"/>
</dbReference>
<evidence type="ECO:0000256" key="6">
    <source>
        <dbReference type="ARBA" id="ARBA00023163"/>
    </source>
</evidence>
<dbReference type="InterPro" id="IPR036390">
    <property type="entry name" value="WH_DNA-bd_sf"/>
</dbReference>
<dbReference type="GO" id="GO:0008270">
    <property type="term" value="F:zinc ion binding"/>
    <property type="evidence" value="ECO:0007669"/>
    <property type="project" value="TreeGrafter"/>
</dbReference>
<dbReference type="InterPro" id="IPR002481">
    <property type="entry name" value="FUR"/>
</dbReference>
<dbReference type="PANTHER" id="PTHR33202">
    <property type="entry name" value="ZINC UPTAKE REGULATION PROTEIN"/>
    <property type="match status" value="1"/>
</dbReference>
<evidence type="ECO:0000256" key="2">
    <source>
        <dbReference type="ARBA" id="ARBA00022491"/>
    </source>
</evidence>
<keyword evidence="5" id="KW-0238">DNA-binding</keyword>
<dbReference type="GO" id="GO:0000976">
    <property type="term" value="F:transcription cis-regulatory region binding"/>
    <property type="evidence" value="ECO:0007669"/>
    <property type="project" value="TreeGrafter"/>
</dbReference>
<evidence type="ECO:0008006" key="8">
    <source>
        <dbReference type="Google" id="ProtNLM"/>
    </source>
</evidence>
<dbReference type="CDD" id="cd07153">
    <property type="entry name" value="Fur_like"/>
    <property type="match status" value="1"/>
</dbReference>
<proteinExistence type="inferred from homology"/>
<dbReference type="InterPro" id="IPR043135">
    <property type="entry name" value="Fur_C"/>
</dbReference>
<dbReference type="SUPFAM" id="SSF46785">
    <property type="entry name" value="Winged helix' DNA-binding domain"/>
    <property type="match status" value="1"/>
</dbReference>
<dbReference type="GO" id="GO:1900376">
    <property type="term" value="P:regulation of secondary metabolite biosynthetic process"/>
    <property type="evidence" value="ECO:0007669"/>
    <property type="project" value="TreeGrafter"/>
</dbReference>
<keyword evidence="2" id="KW-0678">Repressor</keyword>
<sequence length="149" mass="17362">MMNLRTVFKTLRDLGIRLTPQRILILDILRKGNAHMGVEEVYLKARTRFPYIDIATVYRTLHLMKKIDVVTEVAIGERLHFELTHPDRKHHHMVCTCCGKAFNLAPEYLEKFGEQIHRDFSFEPDIRNFTIKGKCSLCAEESEKSDSTL</sequence>
<gene>
    <name evidence="7" type="ORF">METZ01_LOCUS126193</name>
</gene>
<evidence type="ECO:0000256" key="1">
    <source>
        <dbReference type="ARBA" id="ARBA00007957"/>
    </source>
</evidence>
<dbReference type="GO" id="GO:0003700">
    <property type="term" value="F:DNA-binding transcription factor activity"/>
    <property type="evidence" value="ECO:0007669"/>
    <property type="project" value="InterPro"/>
</dbReference>
<evidence type="ECO:0000256" key="4">
    <source>
        <dbReference type="ARBA" id="ARBA00023015"/>
    </source>
</evidence>
<dbReference type="InterPro" id="IPR036388">
    <property type="entry name" value="WH-like_DNA-bd_sf"/>
</dbReference>
<name>A0A381Y8E6_9ZZZZ</name>